<dbReference type="PANTHER" id="PTHR42911:SF1">
    <property type="entry name" value="MODULATOR OF FTSH PROTEASE HFLC"/>
    <property type="match status" value="1"/>
</dbReference>
<dbReference type="CDD" id="cd03405">
    <property type="entry name" value="SPFH_HflC"/>
    <property type="match status" value="1"/>
</dbReference>
<evidence type="ECO:0000256" key="4">
    <source>
        <dbReference type="ARBA" id="ARBA00022989"/>
    </source>
</evidence>
<keyword evidence="8" id="KW-0378">Hydrolase</keyword>
<dbReference type="EMBL" id="FOTW01000020">
    <property type="protein sequence ID" value="SFM42304.1"/>
    <property type="molecule type" value="Genomic_DNA"/>
</dbReference>
<keyword evidence="8" id="KW-0645">Protease</keyword>
<evidence type="ECO:0000256" key="6">
    <source>
        <dbReference type="PIRNR" id="PIRNR005651"/>
    </source>
</evidence>
<evidence type="ECO:0000256" key="1">
    <source>
        <dbReference type="ARBA" id="ARBA00004167"/>
    </source>
</evidence>
<dbReference type="SUPFAM" id="SSF117892">
    <property type="entry name" value="Band 7/SPFH domain"/>
    <property type="match status" value="1"/>
</dbReference>
<organism evidence="8 9">
    <name type="scientific">Rugamonas rubra</name>
    <dbReference type="NCBI Taxonomy" id="758825"/>
    <lineage>
        <taxon>Bacteria</taxon>
        <taxon>Pseudomonadati</taxon>
        <taxon>Pseudomonadota</taxon>
        <taxon>Betaproteobacteria</taxon>
        <taxon>Burkholderiales</taxon>
        <taxon>Oxalobacteraceae</taxon>
        <taxon>Telluria group</taxon>
        <taxon>Rugamonas</taxon>
    </lineage>
</organism>
<keyword evidence="9" id="KW-1185">Reference proteome</keyword>
<name>A0A1I4QQH9_9BURK</name>
<dbReference type="GO" id="GO:0008233">
    <property type="term" value="F:peptidase activity"/>
    <property type="evidence" value="ECO:0007669"/>
    <property type="project" value="UniProtKB-KW"/>
</dbReference>
<dbReference type="PANTHER" id="PTHR42911">
    <property type="entry name" value="MODULATOR OF FTSH PROTEASE HFLC"/>
    <property type="match status" value="1"/>
</dbReference>
<dbReference type="NCBIfam" id="TIGR01932">
    <property type="entry name" value="hflC"/>
    <property type="match status" value="1"/>
</dbReference>
<dbReference type="Pfam" id="PF01145">
    <property type="entry name" value="Band_7"/>
    <property type="match status" value="1"/>
</dbReference>
<accession>A0A1I4QQH9</accession>
<dbReference type="RefSeq" id="WP_093389476.1">
    <property type="nucleotide sequence ID" value="NZ_FOTW01000020.1"/>
</dbReference>
<dbReference type="AlphaFoldDB" id="A0A1I4QQH9"/>
<dbReference type="InterPro" id="IPR001107">
    <property type="entry name" value="Band_7"/>
</dbReference>
<evidence type="ECO:0000313" key="8">
    <source>
        <dbReference type="EMBL" id="SFM42304.1"/>
    </source>
</evidence>
<dbReference type="GO" id="GO:0006508">
    <property type="term" value="P:proteolysis"/>
    <property type="evidence" value="ECO:0007669"/>
    <property type="project" value="UniProtKB-KW"/>
</dbReference>
<evidence type="ECO:0000256" key="3">
    <source>
        <dbReference type="ARBA" id="ARBA00022692"/>
    </source>
</evidence>
<comment type="subcellular location">
    <subcellularLocation>
        <location evidence="1">Membrane</location>
        <topology evidence="1">Single-pass membrane protein</topology>
    </subcellularLocation>
</comment>
<protein>
    <recommendedName>
        <fullName evidence="6">Protein HflC</fullName>
    </recommendedName>
</protein>
<dbReference type="SMART" id="SM00244">
    <property type="entry name" value="PHB"/>
    <property type="match status" value="1"/>
</dbReference>
<evidence type="ECO:0000313" key="9">
    <source>
        <dbReference type="Proteomes" id="UP000199470"/>
    </source>
</evidence>
<dbReference type="Proteomes" id="UP000199470">
    <property type="component" value="Unassembled WGS sequence"/>
</dbReference>
<dbReference type="OrthoDB" id="9812991at2"/>
<feature type="domain" description="Band 7" evidence="7">
    <location>
        <begin position="20"/>
        <end position="185"/>
    </location>
</feature>
<gene>
    <name evidence="8" type="ORF">SAMN02982985_03996</name>
</gene>
<comment type="function">
    <text evidence="6">HflC and HflK could regulate a protease.</text>
</comment>
<evidence type="ECO:0000256" key="5">
    <source>
        <dbReference type="ARBA" id="ARBA00023136"/>
    </source>
</evidence>
<dbReference type="InterPro" id="IPR036013">
    <property type="entry name" value="Band_7/SPFH_dom_sf"/>
</dbReference>
<evidence type="ECO:0000256" key="2">
    <source>
        <dbReference type="ARBA" id="ARBA00007862"/>
    </source>
</evidence>
<dbReference type="PIRSF" id="PIRSF005651">
    <property type="entry name" value="HflC"/>
    <property type="match status" value="1"/>
</dbReference>
<dbReference type="Gene3D" id="3.30.479.30">
    <property type="entry name" value="Band 7 domain"/>
    <property type="match status" value="1"/>
</dbReference>
<keyword evidence="3" id="KW-0812">Transmembrane</keyword>
<dbReference type="GO" id="GO:0016020">
    <property type="term" value="C:membrane"/>
    <property type="evidence" value="ECO:0007669"/>
    <property type="project" value="UniProtKB-SubCell"/>
</dbReference>
<sequence>MNRIVTTLIAGFIALMLLSSTVFVVDQRRYAIVFALGEVKEVISQPGLHFKLPPPFQNVLYLDKRIMTIESPEADRFITAEKMNILVDAFVKWHIVEPKLYFVSFGGDESRARDRMSQIVKAALNDEITKRTVREVISGQRGKVMEAIRTKVVLESKQIGVEIIDVRLKRVDYVEQINASVYDRMKAERVRVANELRSTGSADSEKIRADADKQRTVILAEAYRDAENIRGEGDAKASQTYAEAFGKNPEFYKFYRSLEAYRATFKNHGDVMVMDSSSDFFKYFKGSGAAGGAAAAKK</sequence>
<proteinExistence type="inferred from homology"/>
<evidence type="ECO:0000259" key="7">
    <source>
        <dbReference type="SMART" id="SM00244"/>
    </source>
</evidence>
<dbReference type="STRING" id="758825.SAMN02982985_03996"/>
<reference evidence="8 9" key="1">
    <citation type="submission" date="2016-10" db="EMBL/GenBank/DDBJ databases">
        <authorList>
            <person name="de Groot N.N."/>
        </authorList>
    </citation>
    <scope>NUCLEOTIDE SEQUENCE [LARGE SCALE GENOMIC DNA]</scope>
    <source>
        <strain evidence="8 9">ATCC 43154</strain>
    </source>
</reference>
<dbReference type="InterPro" id="IPR010200">
    <property type="entry name" value="HflC"/>
</dbReference>
<keyword evidence="5" id="KW-0472">Membrane</keyword>
<comment type="similarity">
    <text evidence="2 6">Belongs to the band 7/mec-2 family. HflC subfamily.</text>
</comment>
<keyword evidence="4" id="KW-1133">Transmembrane helix</keyword>